<dbReference type="Proteomes" id="UP001049518">
    <property type="component" value="Chromosome"/>
</dbReference>
<sequence>MDAVAFAAAVAEDVPPRHVCEGVLDAGTHPLVDGAGIVLAGGRPAAAPGPPAGHDLLVRLAAAVGSAIACAPRHAVPALGSQKAVQSLWPPGTGRPAAATSRAPTSMTACMFTGYRWFLDEAVTVRSWMGTGVPSTGGTAGGRADE</sequence>
<protein>
    <submittedName>
        <fullName evidence="1">Uncharacterized protein</fullName>
    </submittedName>
</protein>
<dbReference type="EMBL" id="CP059572">
    <property type="protein sequence ID" value="QXJ25712.1"/>
    <property type="molecule type" value="Genomic_DNA"/>
</dbReference>
<evidence type="ECO:0000313" key="1">
    <source>
        <dbReference type="EMBL" id="QXJ25712.1"/>
    </source>
</evidence>
<keyword evidence="2" id="KW-1185">Reference proteome</keyword>
<name>A0ABX8R3T5_9ACTN</name>
<proteinExistence type="predicted"/>
<accession>A0ABX8R3T5</accession>
<organism evidence="1 2">
    <name type="scientific">Actinomadura graeca</name>
    <dbReference type="NCBI Taxonomy" id="2750812"/>
    <lineage>
        <taxon>Bacteria</taxon>
        <taxon>Bacillati</taxon>
        <taxon>Actinomycetota</taxon>
        <taxon>Actinomycetes</taxon>
        <taxon>Streptosporangiales</taxon>
        <taxon>Thermomonosporaceae</taxon>
        <taxon>Actinomadura</taxon>
    </lineage>
</organism>
<reference evidence="1" key="1">
    <citation type="submission" date="2020-07" db="EMBL/GenBank/DDBJ databases">
        <authorList>
            <person name="Tarantini F.S."/>
            <person name="Hong K.W."/>
            <person name="Chan K.G."/>
        </authorList>
    </citation>
    <scope>NUCLEOTIDE SEQUENCE</scope>
    <source>
        <strain evidence="1">32-07</strain>
    </source>
</reference>
<evidence type="ECO:0000313" key="2">
    <source>
        <dbReference type="Proteomes" id="UP001049518"/>
    </source>
</evidence>
<gene>
    <name evidence="1" type="ORF">AGRA3207_007241</name>
</gene>
<dbReference type="RefSeq" id="WP_231331864.1">
    <property type="nucleotide sequence ID" value="NZ_CP059572.1"/>
</dbReference>